<evidence type="ECO:0000313" key="1">
    <source>
        <dbReference type="EMBL" id="RWU08454.1"/>
    </source>
</evidence>
<dbReference type="EMBL" id="SAYW01000002">
    <property type="protein sequence ID" value="RWU08454.1"/>
    <property type="molecule type" value="Genomic_DNA"/>
</dbReference>
<sequence>MKNKNLTFLKIAMVAVLGVATAVGCKKDQHQVEEKVEKLSVNYEKERRFLSIMLAVPLDKVIYNEKAEEFIVGERVTLSLKKVLELYGEANEYKLVYEK</sequence>
<gene>
    <name evidence="1" type="ORF">DPV69_08760</name>
</gene>
<dbReference type="OrthoDB" id="733404at2"/>
<keyword evidence="2" id="KW-1185">Reference proteome</keyword>
<protein>
    <submittedName>
        <fullName evidence="1">Uncharacterized protein</fullName>
    </submittedName>
</protein>
<dbReference type="RefSeq" id="WP_113646975.1">
    <property type="nucleotide sequence ID" value="NZ_QMHN01000002.1"/>
</dbReference>
<organism evidence="1 2">
    <name type="scientific">Pedobacter chitinilyticus</name>
    <dbReference type="NCBI Taxonomy" id="2233776"/>
    <lineage>
        <taxon>Bacteria</taxon>
        <taxon>Pseudomonadati</taxon>
        <taxon>Bacteroidota</taxon>
        <taxon>Sphingobacteriia</taxon>
        <taxon>Sphingobacteriales</taxon>
        <taxon>Sphingobacteriaceae</taxon>
        <taxon>Pedobacter</taxon>
    </lineage>
</organism>
<dbReference type="Proteomes" id="UP000284120">
    <property type="component" value="Unassembled WGS sequence"/>
</dbReference>
<dbReference type="AlphaFoldDB" id="A0A3S3PUK8"/>
<proteinExistence type="predicted"/>
<dbReference type="PROSITE" id="PS51257">
    <property type="entry name" value="PROKAR_LIPOPROTEIN"/>
    <property type="match status" value="1"/>
</dbReference>
<evidence type="ECO:0000313" key="2">
    <source>
        <dbReference type="Proteomes" id="UP000284120"/>
    </source>
</evidence>
<comment type="caution">
    <text evidence="1">The sequence shown here is derived from an EMBL/GenBank/DDBJ whole genome shotgun (WGS) entry which is preliminary data.</text>
</comment>
<reference evidence="1 2" key="1">
    <citation type="submission" date="2018-06" db="EMBL/GenBank/DDBJ databases">
        <title>Pedobacter endophyticus sp. nov., an endophytic bacterium isolated from a leaf of Triticum aestivum.</title>
        <authorList>
            <person name="Zhang L."/>
        </authorList>
    </citation>
    <scope>NUCLEOTIDE SEQUENCE [LARGE SCALE GENOMIC DNA]</scope>
    <source>
        <strain evidence="1 2">CM134L-2</strain>
    </source>
</reference>
<name>A0A3S3PUK8_9SPHI</name>
<accession>A0A3S3PUK8</accession>